<evidence type="ECO:0000313" key="4">
    <source>
        <dbReference type="EMBL" id="NGP76699.1"/>
    </source>
</evidence>
<dbReference type="PANTHER" id="PTHR10605:SF56">
    <property type="entry name" value="BIFUNCTIONAL HEPARAN SULFATE N-DEACETYLASE_N-SULFOTRANSFERASE"/>
    <property type="match status" value="1"/>
</dbReference>
<dbReference type="SUPFAM" id="SSF52540">
    <property type="entry name" value="P-loop containing nucleoside triphosphate hydrolases"/>
    <property type="match status" value="1"/>
</dbReference>
<protein>
    <recommendedName>
        <fullName evidence="3">Sulfotransferase domain-containing protein</fullName>
    </recommendedName>
</protein>
<dbReference type="InterPro" id="IPR027417">
    <property type="entry name" value="P-loop_NTPase"/>
</dbReference>
<evidence type="ECO:0000256" key="1">
    <source>
        <dbReference type="ARBA" id="ARBA00022679"/>
    </source>
</evidence>
<keyword evidence="2" id="KW-0325">Glycoprotein</keyword>
<evidence type="ECO:0000313" key="5">
    <source>
        <dbReference type="Proteomes" id="UP000473278"/>
    </source>
</evidence>
<dbReference type="GO" id="GO:0008146">
    <property type="term" value="F:sulfotransferase activity"/>
    <property type="evidence" value="ECO:0007669"/>
    <property type="project" value="InterPro"/>
</dbReference>
<evidence type="ECO:0000256" key="2">
    <source>
        <dbReference type="ARBA" id="ARBA00023180"/>
    </source>
</evidence>
<dbReference type="AlphaFoldDB" id="A0A6M1SNR1"/>
<dbReference type="EMBL" id="JAALLT010000003">
    <property type="protein sequence ID" value="NGP76699.1"/>
    <property type="molecule type" value="Genomic_DNA"/>
</dbReference>
<reference evidence="4 5" key="1">
    <citation type="submission" date="2020-02" db="EMBL/GenBank/DDBJ databases">
        <title>Balneolaceae bacterium YR4-1, complete genome.</title>
        <authorList>
            <person name="Li Y."/>
            <person name="Wu S."/>
        </authorList>
    </citation>
    <scope>NUCLEOTIDE SEQUENCE [LARGE SCALE GENOMIC DNA]</scope>
    <source>
        <strain evidence="4 5">YR4-1</strain>
    </source>
</reference>
<feature type="domain" description="Sulfotransferase" evidence="3">
    <location>
        <begin position="3"/>
        <end position="192"/>
    </location>
</feature>
<dbReference type="Proteomes" id="UP000473278">
    <property type="component" value="Unassembled WGS sequence"/>
</dbReference>
<name>A0A6M1SNR1_9BACT</name>
<gene>
    <name evidence="4" type="ORF">G3570_08645</name>
</gene>
<dbReference type="Gene3D" id="3.40.50.300">
    <property type="entry name" value="P-loop containing nucleotide triphosphate hydrolases"/>
    <property type="match status" value="1"/>
</dbReference>
<accession>A0A6M1SNR1</accession>
<organism evidence="4 5">
    <name type="scientific">Halalkalibaculum roseum</name>
    <dbReference type="NCBI Taxonomy" id="2709311"/>
    <lineage>
        <taxon>Bacteria</taxon>
        <taxon>Pseudomonadati</taxon>
        <taxon>Balneolota</taxon>
        <taxon>Balneolia</taxon>
        <taxon>Balneolales</taxon>
        <taxon>Balneolaceae</taxon>
        <taxon>Halalkalibaculum</taxon>
    </lineage>
</organism>
<dbReference type="Pfam" id="PF00685">
    <property type="entry name" value="Sulfotransfer_1"/>
    <property type="match status" value="1"/>
</dbReference>
<keyword evidence="5" id="KW-1185">Reference proteome</keyword>
<dbReference type="InterPro" id="IPR037359">
    <property type="entry name" value="NST/OST"/>
</dbReference>
<dbReference type="RefSeq" id="WP_165141371.1">
    <property type="nucleotide sequence ID" value="NZ_JAALLT010000003.1"/>
</dbReference>
<sequence length="274" mass="32223">MKPNLIIPGAAKSGTSSLHEYLNLHPDIEMSREKEPYYFTLNKRYAEGLTFYDNLFNNKKARYWGESSTAYFVDRVALKRIKKELGGVKFIVILRDPVMRAVSHYLWQVSLFEEFRSFRNAVEYNIRTPVDFRKPGWGGHFKSYYEESLYGEKLQYLINEFGRKNIYVITSKELINDANKALHGCFEYLGLKPITITVDIKANTTSKIDDRKGRLRSFCAKAIRRGVLDFRLLYLAAKNKVGNVSKEDLIWLRDILEEDIRLLQKYYPDIDKRW</sequence>
<proteinExistence type="predicted"/>
<dbReference type="InterPro" id="IPR000863">
    <property type="entry name" value="Sulfotransferase_dom"/>
</dbReference>
<comment type="caution">
    <text evidence="4">The sequence shown here is derived from an EMBL/GenBank/DDBJ whole genome shotgun (WGS) entry which is preliminary data.</text>
</comment>
<evidence type="ECO:0000259" key="3">
    <source>
        <dbReference type="Pfam" id="PF00685"/>
    </source>
</evidence>
<keyword evidence="1" id="KW-0808">Transferase</keyword>
<dbReference type="PANTHER" id="PTHR10605">
    <property type="entry name" value="HEPARAN SULFATE SULFOTRANSFERASE"/>
    <property type="match status" value="1"/>
</dbReference>